<dbReference type="InterPro" id="IPR001357">
    <property type="entry name" value="BRCT_dom"/>
</dbReference>
<comment type="caution">
    <text evidence="3">The sequence shown here is derived from an EMBL/GenBank/DDBJ whole genome shotgun (WGS) entry which is preliminary data.</text>
</comment>
<dbReference type="EMBL" id="JAXOVC010000002">
    <property type="protein sequence ID" value="KAK4505292.1"/>
    <property type="molecule type" value="Genomic_DNA"/>
</dbReference>
<dbReference type="Gene3D" id="3.40.50.10190">
    <property type="entry name" value="BRCT domain"/>
    <property type="match status" value="2"/>
</dbReference>
<feature type="region of interest" description="Disordered" evidence="1">
    <location>
        <begin position="1"/>
        <end position="27"/>
    </location>
</feature>
<gene>
    <name evidence="3" type="ORF">PRZ48_003255</name>
</gene>
<name>A0ABR0EUJ1_ZASCE</name>
<evidence type="ECO:0000313" key="3">
    <source>
        <dbReference type="EMBL" id="KAK4505292.1"/>
    </source>
</evidence>
<dbReference type="SMART" id="SM00292">
    <property type="entry name" value="BRCT"/>
    <property type="match status" value="2"/>
</dbReference>
<keyword evidence="4" id="KW-1185">Reference proteome</keyword>
<feature type="compositionally biased region" description="Acidic residues" evidence="1">
    <location>
        <begin position="113"/>
        <end position="135"/>
    </location>
</feature>
<feature type="region of interest" description="Disordered" evidence="1">
    <location>
        <begin position="96"/>
        <end position="171"/>
    </location>
</feature>
<evidence type="ECO:0000259" key="2">
    <source>
        <dbReference type="PROSITE" id="PS50172"/>
    </source>
</evidence>
<dbReference type="Proteomes" id="UP001305779">
    <property type="component" value="Unassembled WGS sequence"/>
</dbReference>
<dbReference type="InterPro" id="IPR036420">
    <property type="entry name" value="BRCT_dom_sf"/>
</dbReference>
<sequence length="252" mass="27082">MAPKRKAGDAAADGKSAKKSSIPTGKAGSLKGLKLIFTGTFDTMDRKTSEATAIKYGATITPANKLDEADMIVLGTRAGQKKIDEIEEKDLKTISEEEFLEMIKTGNSAKTADEDDGGDDEGAEEDEEDDEEPEEPPPKKTKKAAAPKAKAAPKKAATKKDEKTPEIPTGKANAFKGYSLLFTGTFEIDRKSCEATAKTYGATLAKKLSDADYIVLGTKPGPKKVEEIEQNDYATMNEAEFFTMLKTGDAPR</sequence>
<feature type="compositionally biased region" description="Basic residues" evidence="1">
    <location>
        <begin position="139"/>
        <end position="157"/>
    </location>
</feature>
<protein>
    <recommendedName>
        <fullName evidence="2">BRCT domain-containing protein</fullName>
    </recommendedName>
</protein>
<reference evidence="3 4" key="1">
    <citation type="journal article" date="2023" name="G3 (Bethesda)">
        <title>A chromosome-level genome assembly of Zasmidium syzygii isolated from banana leaves.</title>
        <authorList>
            <person name="van Westerhoven A.C."/>
            <person name="Mehrabi R."/>
            <person name="Talebi R."/>
            <person name="Steentjes M.B.F."/>
            <person name="Corcolon B."/>
            <person name="Chong P.A."/>
            <person name="Kema G.H.J."/>
            <person name="Seidl M.F."/>
        </authorList>
    </citation>
    <scope>NUCLEOTIDE SEQUENCE [LARGE SCALE GENOMIC DNA]</scope>
    <source>
        <strain evidence="3 4">P124</strain>
    </source>
</reference>
<evidence type="ECO:0000313" key="4">
    <source>
        <dbReference type="Proteomes" id="UP001305779"/>
    </source>
</evidence>
<accession>A0ABR0EUJ1</accession>
<dbReference type="PROSITE" id="PS50172">
    <property type="entry name" value="BRCT"/>
    <property type="match status" value="1"/>
</dbReference>
<dbReference type="SUPFAM" id="SSF52113">
    <property type="entry name" value="BRCT domain"/>
    <property type="match status" value="2"/>
</dbReference>
<feature type="domain" description="BRCT" evidence="2">
    <location>
        <begin position="25"/>
        <end position="107"/>
    </location>
</feature>
<evidence type="ECO:0000256" key="1">
    <source>
        <dbReference type="SAM" id="MobiDB-lite"/>
    </source>
</evidence>
<organism evidence="3 4">
    <name type="scientific">Zasmidium cellare</name>
    <name type="common">Wine cellar mold</name>
    <name type="synonym">Racodium cellare</name>
    <dbReference type="NCBI Taxonomy" id="395010"/>
    <lineage>
        <taxon>Eukaryota</taxon>
        <taxon>Fungi</taxon>
        <taxon>Dikarya</taxon>
        <taxon>Ascomycota</taxon>
        <taxon>Pezizomycotina</taxon>
        <taxon>Dothideomycetes</taxon>
        <taxon>Dothideomycetidae</taxon>
        <taxon>Mycosphaerellales</taxon>
        <taxon>Mycosphaerellaceae</taxon>
        <taxon>Zasmidium</taxon>
    </lineage>
</organism>
<proteinExistence type="predicted"/>